<sequence>MAEVPRREGKRKLEEESVESRFSMLLKLSLVKMEKNTTILTMMRLGMQTAAG</sequence>
<accession>A0AAF0Q1R3</accession>
<organism evidence="1 2">
    <name type="scientific">Solanum verrucosum</name>
    <dbReference type="NCBI Taxonomy" id="315347"/>
    <lineage>
        <taxon>Eukaryota</taxon>
        <taxon>Viridiplantae</taxon>
        <taxon>Streptophyta</taxon>
        <taxon>Embryophyta</taxon>
        <taxon>Tracheophyta</taxon>
        <taxon>Spermatophyta</taxon>
        <taxon>Magnoliopsida</taxon>
        <taxon>eudicotyledons</taxon>
        <taxon>Gunneridae</taxon>
        <taxon>Pentapetalae</taxon>
        <taxon>asterids</taxon>
        <taxon>lamiids</taxon>
        <taxon>Solanales</taxon>
        <taxon>Solanaceae</taxon>
        <taxon>Solanoideae</taxon>
        <taxon>Solaneae</taxon>
        <taxon>Solanum</taxon>
    </lineage>
</organism>
<proteinExistence type="predicted"/>
<name>A0AAF0Q1R3_SOLVR</name>
<reference evidence="1" key="1">
    <citation type="submission" date="2023-08" db="EMBL/GenBank/DDBJ databases">
        <title>A de novo genome assembly of Solanum verrucosum Schlechtendal, a Mexican diploid species geographically isolated from the other diploid A-genome species in potato relatives.</title>
        <authorList>
            <person name="Hosaka K."/>
        </authorList>
    </citation>
    <scope>NUCLEOTIDE SEQUENCE</scope>
    <source>
        <tissue evidence="1">Young leaves</tissue>
    </source>
</reference>
<dbReference type="AlphaFoldDB" id="A0AAF0Q1R3"/>
<dbReference type="Proteomes" id="UP001234989">
    <property type="component" value="Chromosome 2"/>
</dbReference>
<evidence type="ECO:0000313" key="1">
    <source>
        <dbReference type="EMBL" id="WMV15121.1"/>
    </source>
</evidence>
<dbReference type="EMBL" id="CP133613">
    <property type="protein sequence ID" value="WMV15121.1"/>
    <property type="molecule type" value="Genomic_DNA"/>
</dbReference>
<gene>
    <name evidence="1" type="ORF">MTR67_008506</name>
</gene>
<keyword evidence="2" id="KW-1185">Reference proteome</keyword>
<protein>
    <submittedName>
        <fullName evidence="1">Uncharacterized protein</fullName>
    </submittedName>
</protein>
<evidence type="ECO:0000313" key="2">
    <source>
        <dbReference type="Proteomes" id="UP001234989"/>
    </source>
</evidence>